<evidence type="ECO:0000313" key="2">
    <source>
        <dbReference type="EMBL" id="TQE99999.1"/>
    </source>
</evidence>
<dbReference type="AlphaFoldDB" id="A0A540VTB5"/>
<protein>
    <submittedName>
        <fullName evidence="2">Alpha/beta fold hydrolase</fullName>
    </submittedName>
</protein>
<accession>A0A540VTB5</accession>
<evidence type="ECO:0000313" key="3">
    <source>
        <dbReference type="Proteomes" id="UP000315400"/>
    </source>
</evidence>
<reference evidence="2 3" key="1">
    <citation type="submission" date="2019-06" db="EMBL/GenBank/DDBJ databases">
        <title>Metagenome assembled Genome of Spiribacter salinus SL48-SHIP from the microbial mat of Salt Lake 48 (Novosibirsk region, Russia).</title>
        <authorList>
            <person name="Shipova A."/>
            <person name="Rozanov A.S."/>
            <person name="Bryanskaya A.V."/>
            <person name="Peltek S.E."/>
        </authorList>
    </citation>
    <scope>NUCLEOTIDE SEQUENCE [LARGE SCALE GENOMIC DNA]</scope>
    <source>
        <strain evidence="2">SL48-SHIP-2</strain>
    </source>
</reference>
<dbReference type="InterPro" id="IPR029058">
    <property type="entry name" value="AB_hydrolase_fold"/>
</dbReference>
<dbReference type="InterPro" id="IPR051321">
    <property type="entry name" value="PHA/PHB_synthase"/>
</dbReference>
<keyword evidence="2" id="KW-0378">Hydrolase</keyword>
<dbReference type="SUPFAM" id="SSF53474">
    <property type="entry name" value="alpha/beta-Hydrolases"/>
    <property type="match status" value="1"/>
</dbReference>
<comment type="caution">
    <text evidence="2">The sequence shown here is derived from an EMBL/GenBank/DDBJ whole genome shotgun (WGS) entry which is preliminary data.</text>
</comment>
<gene>
    <name evidence="2" type="ORF">FKY71_05620</name>
</gene>
<dbReference type="Proteomes" id="UP000315400">
    <property type="component" value="Unassembled WGS sequence"/>
</dbReference>
<sequence>MTQAKVQEALRRAAQIARAARDITPAEAVAETDNGTLWRYQCDRESPRTPLLIIYSLVNRPAILDLSAERSVVAHLIKKGFDVHLLAWRPPGQARRYLGLADYILGDITDAVGWLRRTSGAAPHVLGVCQGGVLALSYAATPMGQGTRSLTLLAAPIDTGSDSDRLAQLARSIDFNALIGATGNVPGQGLAGLFASLKPFALGPQRYSGLAELADADDQAIDTFMRMERWMYDGPDLAGQAFAEFAQQIYQDNALARGMLDLDGQRVDLSNVRCPVFNAYALDDHLVPVSAASGLEKRVTGPCVEHALPGGHLGLFISKRAHQMLYPALSDWLHRIH</sequence>
<proteinExistence type="predicted"/>
<dbReference type="PANTHER" id="PTHR36837:SF2">
    <property type="entry name" value="POLY(3-HYDROXYALKANOATE) POLYMERASE SUBUNIT PHAC"/>
    <property type="match status" value="1"/>
</dbReference>
<name>A0A540VTB5_9GAMM</name>
<dbReference type="EMBL" id="VIFK01000028">
    <property type="protein sequence ID" value="TQE99999.1"/>
    <property type="molecule type" value="Genomic_DNA"/>
</dbReference>
<dbReference type="PANTHER" id="PTHR36837">
    <property type="entry name" value="POLY(3-HYDROXYALKANOATE) POLYMERASE SUBUNIT PHAC"/>
    <property type="match status" value="1"/>
</dbReference>
<dbReference type="STRING" id="1260251.SPISAL_02155"/>
<organism evidence="2 3">
    <name type="scientific">Spiribacter salinus</name>
    <dbReference type="NCBI Taxonomy" id="1335746"/>
    <lineage>
        <taxon>Bacteria</taxon>
        <taxon>Pseudomonadati</taxon>
        <taxon>Pseudomonadota</taxon>
        <taxon>Gammaproteobacteria</taxon>
        <taxon>Chromatiales</taxon>
        <taxon>Ectothiorhodospiraceae</taxon>
        <taxon>Spiribacter</taxon>
    </lineage>
</organism>
<dbReference type="Pfam" id="PF00561">
    <property type="entry name" value="Abhydrolase_1"/>
    <property type="match status" value="1"/>
</dbReference>
<dbReference type="InterPro" id="IPR000073">
    <property type="entry name" value="AB_hydrolase_1"/>
</dbReference>
<dbReference type="Gene3D" id="3.40.50.1820">
    <property type="entry name" value="alpha/beta hydrolase"/>
    <property type="match status" value="1"/>
</dbReference>
<dbReference type="GO" id="GO:0016787">
    <property type="term" value="F:hydrolase activity"/>
    <property type="evidence" value="ECO:0007669"/>
    <property type="project" value="UniProtKB-KW"/>
</dbReference>
<evidence type="ECO:0000259" key="1">
    <source>
        <dbReference type="Pfam" id="PF00561"/>
    </source>
</evidence>
<feature type="domain" description="AB hydrolase-1" evidence="1">
    <location>
        <begin position="63"/>
        <end position="316"/>
    </location>
</feature>